<sequence length="146" mass="16531">MIHFHQILLMIIVVVTSLQCCRVSFCSIYANAKEFDDWKALVVEDGERYRTQIGKLVGEDGGEKKKFPVLEKFRALLDLIKPSTLRRRSLTTSGSQAPWAAPSPSPFQTVVQWSLLRTLQLLSGQSLRIFVVRCLTGLIIHRDNTS</sequence>
<evidence type="ECO:0000313" key="3">
    <source>
        <dbReference type="Proteomes" id="UP000886595"/>
    </source>
</evidence>
<organism evidence="2 3">
    <name type="scientific">Brassica carinata</name>
    <name type="common">Ethiopian mustard</name>
    <name type="synonym">Abyssinian cabbage</name>
    <dbReference type="NCBI Taxonomy" id="52824"/>
    <lineage>
        <taxon>Eukaryota</taxon>
        <taxon>Viridiplantae</taxon>
        <taxon>Streptophyta</taxon>
        <taxon>Embryophyta</taxon>
        <taxon>Tracheophyta</taxon>
        <taxon>Spermatophyta</taxon>
        <taxon>Magnoliopsida</taxon>
        <taxon>eudicotyledons</taxon>
        <taxon>Gunneridae</taxon>
        <taxon>Pentapetalae</taxon>
        <taxon>rosids</taxon>
        <taxon>malvids</taxon>
        <taxon>Brassicales</taxon>
        <taxon>Brassicaceae</taxon>
        <taxon>Brassiceae</taxon>
        <taxon>Brassica</taxon>
    </lineage>
</organism>
<feature type="chain" id="PRO_5036489786" evidence="1">
    <location>
        <begin position="18"/>
        <end position="146"/>
    </location>
</feature>
<evidence type="ECO:0000313" key="2">
    <source>
        <dbReference type="EMBL" id="KAG2316143.1"/>
    </source>
</evidence>
<name>A0A8X7VQF8_BRACI</name>
<evidence type="ECO:0000256" key="1">
    <source>
        <dbReference type="SAM" id="SignalP"/>
    </source>
</evidence>
<dbReference type="Proteomes" id="UP000886595">
    <property type="component" value="Unassembled WGS sequence"/>
</dbReference>
<dbReference type="EMBL" id="JAAMPC010000004">
    <property type="protein sequence ID" value="KAG2316143.1"/>
    <property type="molecule type" value="Genomic_DNA"/>
</dbReference>
<keyword evidence="3" id="KW-1185">Reference proteome</keyword>
<accession>A0A8X7VQF8</accession>
<keyword evidence="1" id="KW-0732">Signal</keyword>
<gene>
    <name evidence="2" type="ORF">Bca52824_019265</name>
</gene>
<feature type="signal peptide" evidence="1">
    <location>
        <begin position="1"/>
        <end position="17"/>
    </location>
</feature>
<comment type="caution">
    <text evidence="2">The sequence shown here is derived from an EMBL/GenBank/DDBJ whole genome shotgun (WGS) entry which is preliminary data.</text>
</comment>
<protein>
    <submittedName>
        <fullName evidence="2">Uncharacterized protein</fullName>
    </submittedName>
</protein>
<proteinExistence type="predicted"/>
<dbReference type="AlphaFoldDB" id="A0A8X7VQF8"/>
<reference evidence="2 3" key="1">
    <citation type="submission" date="2020-02" db="EMBL/GenBank/DDBJ databases">
        <authorList>
            <person name="Ma Q."/>
            <person name="Huang Y."/>
            <person name="Song X."/>
            <person name="Pei D."/>
        </authorList>
    </citation>
    <scope>NUCLEOTIDE SEQUENCE [LARGE SCALE GENOMIC DNA]</scope>
    <source>
        <strain evidence="2">Sxm20200214</strain>
        <tissue evidence="2">Leaf</tissue>
    </source>
</reference>